<evidence type="ECO:0000256" key="1">
    <source>
        <dbReference type="ARBA" id="ARBA00004141"/>
    </source>
</evidence>
<dbReference type="AlphaFoldDB" id="A0A059L2L0"/>
<dbReference type="PIRSF" id="PIRSF006298">
    <property type="entry name" value="GtrA_prd"/>
    <property type="match status" value="1"/>
</dbReference>
<evidence type="ECO:0000256" key="8">
    <source>
        <dbReference type="SAM" id="Phobius"/>
    </source>
</evidence>
<feature type="domain" description="GtrA/DPMS transmembrane" evidence="9">
    <location>
        <begin position="11"/>
        <end position="119"/>
    </location>
</feature>
<evidence type="ECO:0000256" key="2">
    <source>
        <dbReference type="ARBA" id="ARBA00022448"/>
    </source>
</evidence>
<reference evidence="10 11" key="1">
    <citation type="submission" date="2013-12" db="EMBL/GenBank/DDBJ databases">
        <authorList>
            <person name="Formusa P.A."/>
            <person name="Habash M."/>
            <person name="Lee H."/>
            <person name="Trevors J.T."/>
        </authorList>
    </citation>
    <scope>NUCLEOTIDE SEQUENCE [LARGE SCALE GENOMIC DNA]</scope>
    <source>
        <strain evidence="10 11">PD30</strain>
    </source>
</reference>
<evidence type="ECO:0000256" key="7">
    <source>
        <dbReference type="PIRNR" id="PIRNR006298"/>
    </source>
</evidence>
<feature type="transmembrane region" description="Helical" evidence="8">
    <location>
        <begin position="12"/>
        <end position="36"/>
    </location>
</feature>
<evidence type="ECO:0000313" key="11">
    <source>
        <dbReference type="Proteomes" id="UP000026739"/>
    </source>
</evidence>
<feature type="transmembrane region" description="Helical" evidence="8">
    <location>
        <begin position="42"/>
        <end position="61"/>
    </location>
</feature>
<comment type="caution">
    <text evidence="10">The sequence shown here is derived from an EMBL/GenBank/DDBJ whole genome shotgun (WGS) entry which is preliminary data.</text>
</comment>
<sequence>MKLLWKGFSSYTVVGVANTLIHWQIFFLLSVGAGFSQAVSNLAAFCVAASFSFYMNALYTFDAKASVGGYLLFLGAMGALSLGVGHAGDVWRLHGLLTVAIFSALSLVLGFLFSKYVVFRERNA</sequence>
<evidence type="ECO:0000256" key="3">
    <source>
        <dbReference type="ARBA" id="ARBA00022692"/>
    </source>
</evidence>
<name>A0A059L2L0_9PSED</name>
<dbReference type="Proteomes" id="UP000026739">
    <property type="component" value="Unassembled WGS sequence"/>
</dbReference>
<dbReference type="EMBL" id="AZQQ01000078">
    <property type="protein sequence ID" value="KDD68224.1"/>
    <property type="molecule type" value="Genomic_DNA"/>
</dbReference>
<dbReference type="GO" id="GO:0000271">
    <property type="term" value="P:polysaccharide biosynthetic process"/>
    <property type="evidence" value="ECO:0007669"/>
    <property type="project" value="InterPro"/>
</dbReference>
<dbReference type="InterPro" id="IPR016480">
    <property type="entry name" value="Glc_translocase_bactprenl-link"/>
</dbReference>
<dbReference type="PANTHER" id="PTHR38459:SF1">
    <property type="entry name" value="PROPHAGE BACTOPRENOL-LINKED GLUCOSE TRANSLOCASE HOMOLOG"/>
    <property type="match status" value="1"/>
</dbReference>
<evidence type="ECO:0000256" key="6">
    <source>
        <dbReference type="ARBA" id="ARBA00025595"/>
    </source>
</evidence>
<evidence type="ECO:0000259" key="9">
    <source>
        <dbReference type="Pfam" id="PF04138"/>
    </source>
</evidence>
<feature type="transmembrane region" description="Helical" evidence="8">
    <location>
        <begin position="68"/>
        <end position="87"/>
    </location>
</feature>
<keyword evidence="2 7" id="KW-0813">Transport</keyword>
<dbReference type="RefSeq" id="WP_033057427.1">
    <property type="nucleotide sequence ID" value="NZ_AZQQ01000078.1"/>
</dbReference>
<comment type="similarity">
    <text evidence="7">Belongs to the gtrA family.</text>
</comment>
<accession>A0A059L2L0</accession>
<dbReference type="InterPro" id="IPR051401">
    <property type="entry name" value="GtrA_CellWall_Glycosyl"/>
</dbReference>
<dbReference type="eggNOG" id="COG2246">
    <property type="taxonomic scope" value="Bacteria"/>
</dbReference>
<proteinExistence type="inferred from homology"/>
<protein>
    <recommendedName>
        <fullName evidence="7">Bactoprenol-linked glucose translocase</fullName>
    </recommendedName>
</protein>
<feature type="transmembrane region" description="Helical" evidence="8">
    <location>
        <begin position="93"/>
        <end position="113"/>
    </location>
</feature>
<organism evidence="10 11">
    <name type="scientific">Pseudomonas mandelii PD30</name>
    <dbReference type="NCBI Taxonomy" id="1419583"/>
    <lineage>
        <taxon>Bacteria</taxon>
        <taxon>Pseudomonadati</taxon>
        <taxon>Pseudomonadota</taxon>
        <taxon>Gammaproteobacteria</taxon>
        <taxon>Pseudomonadales</taxon>
        <taxon>Pseudomonadaceae</taxon>
        <taxon>Pseudomonas</taxon>
    </lineage>
</organism>
<comment type="function">
    <text evidence="6 7">Involved in O antigen modification. Involved in the translocation of bactoprenol-linked glucose across the cytoplasmic membrane.</text>
</comment>
<dbReference type="InterPro" id="IPR007267">
    <property type="entry name" value="GtrA_DPMS_TM"/>
</dbReference>
<keyword evidence="5 8" id="KW-0472">Membrane</keyword>
<comment type="subcellular location">
    <subcellularLocation>
        <location evidence="1">Membrane</location>
        <topology evidence="1">Multi-pass membrane protein</topology>
    </subcellularLocation>
</comment>
<keyword evidence="3 8" id="KW-0812">Transmembrane</keyword>
<dbReference type="Pfam" id="PF04138">
    <property type="entry name" value="GtrA_DPMS_TM"/>
    <property type="match status" value="1"/>
</dbReference>
<evidence type="ECO:0000256" key="4">
    <source>
        <dbReference type="ARBA" id="ARBA00022989"/>
    </source>
</evidence>
<dbReference type="PANTHER" id="PTHR38459">
    <property type="entry name" value="PROPHAGE BACTOPRENOL-LINKED GLUCOSE TRANSLOCASE HOMOLOG"/>
    <property type="match status" value="1"/>
</dbReference>
<dbReference type="GO" id="GO:0005886">
    <property type="term" value="C:plasma membrane"/>
    <property type="evidence" value="ECO:0007669"/>
    <property type="project" value="TreeGrafter"/>
</dbReference>
<keyword evidence="4 8" id="KW-1133">Transmembrane helix</keyword>
<evidence type="ECO:0000256" key="5">
    <source>
        <dbReference type="ARBA" id="ARBA00023136"/>
    </source>
</evidence>
<gene>
    <name evidence="10" type="ORF">V466_14365</name>
</gene>
<evidence type="ECO:0000313" key="10">
    <source>
        <dbReference type="EMBL" id="KDD68224.1"/>
    </source>
</evidence>